<feature type="short sequence motif" description="GXSXG" evidence="6">
    <location>
        <begin position="46"/>
        <end position="50"/>
    </location>
</feature>
<dbReference type="PROSITE" id="PS51635">
    <property type="entry name" value="PNPLA"/>
    <property type="match status" value="1"/>
</dbReference>
<dbReference type="Gene3D" id="3.40.1090.10">
    <property type="entry name" value="Cytosolic phospholipase A2 catalytic domain"/>
    <property type="match status" value="2"/>
</dbReference>
<feature type="short sequence motif" description="DGA/G" evidence="6">
    <location>
        <begin position="192"/>
        <end position="194"/>
    </location>
</feature>
<evidence type="ECO:0000256" key="4">
    <source>
        <dbReference type="ARBA" id="ARBA00023098"/>
    </source>
</evidence>
<keyword evidence="3 6" id="KW-0442">Lipid degradation</keyword>
<reference evidence="9 10" key="1">
    <citation type="submission" date="2022-01" db="EMBL/GenBank/DDBJ databases">
        <title>Labilibaculum sp. nov, a marine bacterium isolated from Antarctica.</title>
        <authorList>
            <person name="Dai W."/>
        </authorList>
    </citation>
    <scope>NUCLEOTIDE SEQUENCE [LARGE SCALE GENOMIC DNA]</scope>
    <source>
        <strain evidence="9 10">DW002</strain>
    </source>
</reference>
<dbReference type="InterPro" id="IPR002641">
    <property type="entry name" value="PNPLA_dom"/>
</dbReference>
<dbReference type="Proteomes" id="UP001528920">
    <property type="component" value="Unassembled WGS sequence"/>
</dbReference>
<evidence type="ECO:0000256" key="2">
    <source>
        <dbReference type="ARBA" id="ARBA00022801"/>
    </source>
</evidence>
<dbReference type="SUPFAM" id="SSF52151">
    <property type="entry name" value="FabD/lysophospholipase-like"/>
    <property type="match status" value="1"/>
</dbReference>
<dbReference type="EMBL" id="JAKJSC010000005">
    <property type="protein sequence ID" value="MDE5419679.1"/>
    <property type="molecule type" value="Genomic_DNA"/>
</dbReference>
<dbReference type="PROSITE" id="PS51779">
    <property type="entry name" value="POTRA"/>
    <property type="match status" value="1"/>
</dbReference>
<dbReference type="Gene3D" id="2.40.160.50">
    <property type="entry name" value="membrane protein fhac: a member of the omp85/tpsb transporter family"/>
    <property type="match status" value="1"/>
</dbReference>
<organism evidence="9 10">
    <name type="scientific">Paralabilibaculum antarcticum</name>
    <dbReference type="NCBI Taxonomy" id="2912572"/>
    <lineage>
        <taxon>Bacteria</taxon>
        <taxon>Pseudomonadati</taxon>
        <taxon>Bacteroidota</taxon>
        <taxon>Bacteroidia</taxon>
        <taxon>Marinilabiliales</taxon>
        <taxon>Marinifilaceae</taxon>
        <taxon>Paralabilibaculum</taxon>
    </lineage>
</organism>
<dbReference type="PANTHER" id="PTHR14226:SF76">
    <property type="entry name" value="NTE FAMILY PROTEIN RSSA"/>
    <property type="match status" value="1"/>
</dbReference>
<keyword evidence="5" id="KW-0472">Membrane</keyword>
<evidence type="ECO:0000259" key="8">
    <source>
        <dbReference type="PROSITE" id="PS51779"/>
    </source>
</evidence>
<evidence type="ECO:0000313" key="9">
    <source>
        <dbReference type="EMBL" id="MDE5419679.1"/>
    </source>
</evidence>
<feature type="short sequence motif" description="GXGXXG" evidence="6">
    <location>
        <begin position="19"/>
        <end position="24"/>
    </location>
</feature>
<dbReference type="Pfam" id="PF19143">
    <property type="entry name" value="Omp85_2"/>
    <property type="match status" value="1"/>
</dbReference>
<keyword evidence="4 6" id="KW-0443">Lipid metabolism</keyword>
<evidence type="ECO:0000259" key="7">
    <source>
        <dbReference type="PROSITE" id="PS51635"/>
    </source>
</evidence>
<evidence type="ECO:0000256" key="6">
    <source>
        <dbReference type="PROSITE-ProRule" id="PRU01161"/>
    </source>
</evidence>
<dbReference type="InterPro" id="IPR034746">
    <property type="entry name" value="POTRA"/>
</dbReference>
<name>A0ABT5VW87_9BACT</name>
<proteinExistence type="predicted"/>
<feature type="domain" description="PNPLA" evidence="7">
    <location>
        <begin position="15"/>
        <end position="205"/>
    </location>
</feature>
<comment type="subcellular location">
    <subcellularLocation>
        <location evidence="1">Membrane</location>
    </subcellularLocation>
</comment>
<feature type="active site" description="Proton acceptor" evidence="6">
    <location>
        <position position="192"/>
    </location>
</feature>
<dbReference type="InterPro" id="IPR016035">
    <property type="entry name" value="Acyl_Trfase/lysoPLipase"/>
</dbReference>
<feature type="active site" description="Nucleophile" evidence="6">
    <location>
        <position position="48"/>
    </location>
</feature>
<dbReference type="Pfam" id="PF01734">
    <property type="entry name" value="Patatin"/>
    <property type="match status" value="1"/>
</dbReference>
<sequence length="714" mass="80383">MGNNFNENERPKIGLVLSGGGAKGFAHVGVLKVIDELGIPIDYIAGTSMGSIIGGFYAIGYSATDIEKIILNQNWEELLSDHVSRKFVPIYEKTDFERYILSFPIKPKGIELPSGIVGGQNVINLFESLTIDYHNETDFSKLPIPFLCIATDLETGEAVVLDEGYLPEAMRASMAIPTLFEPVEIDGKLLADGGMINNFPVKEVLKMGADIVIGVDVQSGAKSKKELKSLLDIVNQTVSLMALANFKENVKYCDIYIKPDINNYSVGSFEEADSLIQKGEEIAKQFIPALKELKEKYELVAPIKKTYLPPSDTSSFYLKNLEVVGLHQVSHSLLEGKLNLDMDSKISLSELKNGINRIYGSRYFNHVDFQLKGEEEKTLLLRVKERTTKRFNVGLHYDSDNNAAVLLNTTFRNKLRSGSRLSFDLKLSENPRFKTTYTIDNGIKPGLNLEAEFNDSEVSAFDDNGKKVATYDFNYIKADFNIHSIIRESYSFGIGGKMEYYNINSDEVLSEGIIDREEDYFFSYYAFLNIDSHDKAYYPKKGMCLYGEYKLVTNNGASLDGMERPASVAYMKFNKAISVNPNFTIYPQFYGRVVWGKNIPGFYQSYTGGMDKSDYFDIQIPFVGLNRFQFSSTNAFVFRSDFQYELFKNNYLILKANAGKLVEDVDSSLSEGKWIKGIGLTYSYNSLIGPIEFSLTHSDEKEGISNYVNLGFWF</sequence>
<keyword evidence="2 6" id="KW-0378">Hydrolase</keyword>
<evidence type="ECO:0000256" key="5">
    <source>
        <dbReference type="ARBA" id="ARBA00023136"/>
    </source>
</evidence>
<keyword evidence="10" id="KW-1185">Reference proteome</keyword>
<feature type="domain" description="POTRA" evidence="8">
    <location>
        <begin position="316"/>
        <end position="386"/>
    </location>
</feature>
<accession>A0ABT5VW87</accession>
<dbReference type="InterPro" id="IPR043864">
    <property type="entry name" value="Omp85-like_dom"/>
</dbReference>
<dbReference type="CDD" id="cd07205">
    <property type="entry name" value="Pat_PNPLA6_PNPLA7_NTE1_like"/>
    <property type="match status" value="1"/>
</dbReference>
<protein>
    <submittedName>
        <fullName evidence="9">Patatin-like phospholipase family protein</fullName>
    </submittedName>
</protein>
<evidence type="ECO:0000256" key="1">
    <source>
        <dbReference type="ARBA" id="ARBA00004370"/>
    </source>
</evidence>
<evidence type="ECO:0000313" key="10">
    <source>
        <dbReference type="Proteomes" id="UP001528920"/>
    </source>
</evidence>
<evidence type="ECO:0000256" key="3">
    <source>
        <dbReference type="ARBA" id="ARBA00022963"/>
    </source>
</evidence>
<comment type="caution">
    <text evidence="9">The sequence shown here is derived from an EMBL/GenBank/DDBJ whole genome shotgun (WGS) entry which is preliminary data.</text>
</comment>
<dbReference type="Gene3D" id="3.10.20.310">
    <property type="entry name" value="membrane protein fhac"/>
    <property type="match status" value="1"/>
</dbReference>
<dbReference type="InterPro" id="IPR050301">
    <property type="entry name" value="NTE"/>
</dbReference>
<gene>
    <name evidence="9" type="ORF">L3049_16930</name>
</gene>
<dbReference type="RefSeq" id="WP_275111008.1">
    <property type="nucleotide sequence ID" value="NZ_JAKJSC010000005.1"/>
</dbReference>
<dbReference type="PANTHER" id="PTHR14226">
    <property type="entry name" value="NEUROPATHY TARGET ESTERASE/SWISS CHEESE D.MELANOGASTER"/>
    <property type="match status" value="1"/>
</dbReference>